<proteinExistence type="predicted"/>
<dbReference type="InterPro" id="IPR008964">
    <property type="entry name" value="Invasin/intimin_cell_adhesion"/>
</dbReference>
<dbReference type="Proteomes" id="UP000625283">
    <property type="component" value="Unassembled WGS sequence"/>
</dbReference>
<dbReference type="PROSITE" id="PS51257">
    <property type="entry name" value="PROKAR_LIPOPROTEIN"/>
    <property type="match status" value="1"/>
</dbReference>
<comment type="caution">
    <text evidence="1">The sequence shown here is derived from an EMBL/GenBank/DDBJ whole genome shotgun (WGS) entry which is preliminary data.</text>
</comment>
<dbReference type="RefSeq" id="WP_202104128.1">
    <property type="nucleotide sequence ID" value="NZ_JAERTY010000009.1"/>
</dbReference>
<sequence length="731" mass="82685">MMKSYFKILIGFLFFSLLLSSCKKGGTADEPEESIGSNTNKEVTLSKSTGLPGEAIELKFNFKLEQERYRAKFGPESIDILRLTDSTGILYIPAIASSDYFIDLQQLGKNIQAPFKILPYSFNTGENAIKDEIWNIVAGLFNDQSMFGNMRQKFEDDLKKMSKEDRNIYLHLYRNLIKQTLKDRELEKFSNFEVNDLAKLAIRENLNLQFLTPANSLTRLAVSNPKLSPDYEALFMKPAIEFSNIMKGIAVWVLGHLIVTEATTYASRIWGPIALIGGTTISIGGALFICGLVDNAMAAVNLLYNYIAIVFTEDLLDTKMQNSDSMFKSSSDIQEQKMDFKIGQGLEQNIAFNFYSFSIKMKDKTRSSLINSLVSAYERVLPSYKKFYAMGNAITSFFQIENTLAKPESLIPQSSNKAARGVRASQIRIENISNSAIQMSHTDGEQGIIFQATGIGTTGKVEFTFDLVFEQSQIGMLAKQRVRATYDDQMNPETLQIVRGNLQFGKPGVTLDSEIAVKLTDALGNPAIGNKVVWKVKDGSGKLQSAESTTDISGVAVNKWTLGSTNQQRVEASFRKADDTYMETTFNALWDLNGTWEASSIYFSEDHKNWKGDWLKQEFNRQKIDYFTMIVEDNNSYIFQDAMTFRDQDNNMKKYVQSTPRSTIYFDTWEQDILVNFQAMGGPGPAILKYLTPTRIQINFAALKGFNTRWHSSKSTIIPYWWNEQIILEKK</sequence>
<protein>
    <submittedName>
        <fullName evidence="1">Ig-like domain-containing protein</fullName>
    </submittedName>
</protein>
<keyword evidence="2" id="KW-1185">Reference proteome</keyword>
<gene>
    <name evidence="1" type="ORF">JKG61_16895</name>
</gene>
<dbReference type="SUPFAM" id="SSF49373">
    <property type="entry name" value="Invasin/intimin cell-adhesion fragments"/>
    <property type="match status" value="1"/>
</dbReference>
<organism evidence="1 2">
    <name type="scientific">Sphingobacterium faecale</name>
    <dbReference type="NCBI Taxonomy" id="2803775"/>
    <lineage>
        <taxon>Bacteria</taxon>
        <taxon>Pseudomonadati</taxon>
        <taxon>Bacteroidota</taxon>
        <taxon>Sphingobacteriia</taxon>
        <taxon>Sphingobacteriales</taxon>
        <taxon>Sphingobacteriaceae</taxon>
        <taxon>Sphingobacterium</taxon>
    </lineage>
</organism>
<dbReference type="EMBL" id="JAERTY010000009">
    <property type="protein sequence ID" value="MBL1410437.1"/>
    <property type="molecule type" value="Genomic_DNA"/>
</dbReference>
<name>A0ABS1R8X1_9SPHI</name>
<evidence type="ECO:0000313" key="1">
    <source>
        <dbReference type="EMBL" id="MBL1410437.1"/>
    </source>
</evidence>
<reference evidence="1 2" key="1">
    <citation type="submission" date="2021-01" db="EMBL/GenBank/DDBJ databases">
        <title>C459-1 draft genome sequence.</title>
        <authorList>
            <person name="Zhang X.-F."/>
        </authorList>
    </citation>
    <scope>NUCLEOTIDE SEQUENCE [LARGE SCALE GENOMIC DNA]</scope>
    <source>
        <strain evidence="2">C459-1</strain>
    </source>
</reference>
<dbReference type="Gene3D" id="2.60.40.10">
    <property type="entry name" value="Immunoglobulins"/>
    <property type="match status" value="1"/>
</dbReference>
<dbReference type="InterPro" id="IPR013783">
    <property type="entry name" value="Ig-like_fold"/>
</dbReference>
<accession>A0ABS1R8X1</accession>
<evidence type="ECO:0000313" key="2">
    <source>
        <dbReference type="Proteomes" id="UP000625283"/>
    </source>
</evidence>